<accession>A0A3L7AIZ7</accession>
<evidence type="ECO:0000259" key="1">
    <source>
        <dbReference type="SMART" id="SM00849"/>
    </source>
</evidence>
<dbReference type="Proteomes" id="UP000269438">
    <property type="component" value="Unassembled WGS sequence"/>
</dbReference>
<name>A0A3L7AIZ7_9MICO</name>
<evidence type="ECO:0000313" key="2">
    <source>
        <dbReference type="EMBL" id="RLP79412.1"/>
    </source>
</evidence>
<organism evidence="2 3">
    <name type="scientific">Mycetocola lacteus</name>
    <dbReference type="NCBI Taxonomy" id="76637"/>
    <lineage>
        <taxon>Bacteria</taxon>
        <taxon>Bacillati</taxon>
        <taxon>Actinomycetota</taxon>
        <taxon>Actinomycetes</taxon>
        <taxon>Micrococcales</taxon>
        <taxon>Microbacteriaceae</taxon>
        <taxon>Mycetocola</taxon>
    </lineage>
</organism>
<keyword evidence="3" id="KW-1185">Reference proteome</keyword>
<dbReference type="SUPFAM" id="SSF56281">
    <property type="entry name" value="Metallo-hydrolase/oxidoreductase"/>
    <property type="match status" value="1"/>
</dbReference>
<dbReference type="RefSeq" id="WP_121689569.1">
    <property type="nucleotide sequence ID" value="NZ_RCUY01000015.1"/>
</dbReference>
<dbReference type="OrthoDB" id="2971563at2"/>
<dbReference type="GO" id="GO:0016787">
    <property type="term" value="F:hydrolase activity"/>
    <property type="evidence" value="ECO:0007669"/>
    <property type="project" value="UniProtKB-KW"/>
</dbReference>
<comment type="caution">
    <text evidence="2">The sequence shown here is derived from an EMBL/GenBank/DDBJ whole genome shotgun (WGS) entry which is preliminary data.</text>
</comment>
<dbReference type="AlphaFoldDB" id="A0A3L7AIZ7"/>
<dbReference type="InterPro" id="IPR036866">
    <property type="entry name" value="RibonucZ/Hydroxyglut_hydro"/>
</dbReference>
<dbReference type="Pfam" id="PF00753">
    <property type="entry name" value="Lactamase_B"/>
    <property type="match status" value="1"/>
</dbReference>
<feature type="domain" description="Metallo-beta-lactamase" evidence="1">
    <location>
        <begin position="26"/>
        <end position="219"/>
    </location>
</feature>
<dbReference type="SMART" id="SM00849">
    <property type="entry name" value="Lactamase_B"/>
    <property type="match status" value="1"/>
</dbReference>
<reference evidence="2 3" key="1">
    <citation type="submission" date="2018-10" db="EMBL/GenBank/DDBJ databases">
        <authorList>
            <person name="Li J."/>
        </authorList>
    </citation>
    <scope>NUCLEOTIDE SEQUENCE [LARGE SCALE GENOMIC DNA]</scope>
    <source>
        <strain evidence="2 3">JCM 11654</strain>
    </source>
</reference>
<dbReference type="InterPro" id="IPR001279">
    <property type="entry name" value="Metallo-B-lactamas"/>
</dbReference>
<keyword evidence="2" id="KW-0378">Hydrolase</keyword>
<sequence length="249" mass="25521">MAHTPNLLEISPSLFQLRIAGEHAHALNSFILVEDSGVSLIDTGWPDSATLIESAVNALGRTRNDVTRIILTHFHEDHAGSAAAITEWGDIQVIAGAPEASAIRGNEPGPLAQLTPAEITIHAQPTVPPAGPACRVDLTVVDGSVINIAGGAHVLLTPGHTQGSIALHLPALDTVLTGDTVAEFGGEVILGVFNVNRAETRRSANRIAATGASIAGFGHGEAVLHAASARIAAATDPFAEEPATAVILG</sequence>
<evidence type="ECO:0000313" key="3">
    <source>
        <dbReference type="Proteomes" id="UP000269438"/>
    </source>
</evidence>
<dbReference type="EMBL" id="RCUY01000015">
    <property type="protein sequence ID" value="RLP79412.1"/>
    <property type="molecule type" value="Genomic_DNA"/>
</dbReference>
<dbReference type="PANTHER" id="PTHR42951:SF17">
    <property type="entry name" value="METALLO-BETA-LACTAMASE DOMAIN-CONTAINING PROTEIN"/>
    <property type="match status" value="1"/>
</dbReference>
<dbReference type="CDD" id="cd07721">
    <property type="entry name" value="yflN-like_MBL-fold"/>
    <property type="match status" value="1"/>
</dbReference>
<gene>
    <name evidence="2" type="ORF">D9V34_16670</name>
</gene>
<dbReference type="InterPro" id="IPR050855">
    <property type="entry name" value="NDM-1-like"/>
</dbReference>
<proteinExistence type="predicted"/>
<dbReference type="Gene3D" id="3.60.15.10">
    <property type="entry name" value="Ribonuclease Z/Hydroxyacylglutathione hydrolase-like"/>
    <property type="match status" value="1"/>
</dbReference>
<protein>
    <submittedName>
        <fullName evidence="2">MBL fold metallo-hydrolase</fullName>
    </submittedName>
</protein>
<dbReference type="PANTHER" id="PTHR42951">
    <property type="entry name" value="METALLO-BETA-LACTAMASE DOMAIN-CONTAINING"/>
    <property type="match status" value="1"/>
</dbReference>